<evidence type="ECO:0000313" key="3">
    <source>
        <dbReference type="EMBL" id="ACY87953.1"/>
    </source>
</evidence>
<organism evidence="4 5">
    <name type="scientific">Salmonella typhimurium (strain 14028s / SGSC 2262)</name>
    <dbReference type="NCBI Taxonomy" id="588858"/>
    <lineage>
        <taxon>Bacteria</taxon>
        <taxon>Pseudomonadati</taxon>
        <taxon>Pseudomonadota</taxon>
        <taxon>Gammaproteobacteria</taxon>
        <taxon>Enterobacterales</taxon>
        <taxon>Enterobacteriaceae</taxon>
        <taxon>Salmonella</taxon>
    </lineage>
</organism>
<protein>
    <submittedName>
        <fullName evidence="4">Minor tail-like protein</fullName>
    </submittedName>
    <submittedName>
        <fullName evidence="3">Phage minor tail protein G</fullName>
    </submittedName>
</protein>
<accession>A0A0F6B519</accession>
<proteinExistence type="predicted"/>
<reference evidence="4 5" key="1">
    <citation type="journal article" date="2010" name="J. Bacteriol.">
        <title>Short-term signatures of evolutionary change in the Salmonella enterica serovar typhimurium 14028 genome.</title>
        <authorList>
            <person name="Jarvik T."/>
            <person name="Smillie C."/>
            <person name="Groisman E.A."/>
            <person name="Ochman H."/>
        </authorList>
    </citation>
    <scope>NUCLEOTIDE SEQUENCE [LARGE SCALE GENOMIC DNA]</scope>
    <source>
        <strain evidence="4">14028S</strain>
        <strain evidence="5">14028s / SGSC 2262</strain>
    </source>
</reference>
<dbReference type="BioCyc" id="SENT588858:STM14_RS06940-MONOMER"/>
<dbReference type="AlphaFoldDB" id="A0A0F6B519"/>
<dbReference type="Pfam" id="PF06894">
    <property type="entry name" value="Phage_TAC_2"/>
    <property type="match status" value="1"/>
</dbReference>
<dbReference type="Proteomes" id="UP000002695">
    <property type="component" value="Chromosome"/>
</dbReference>
<feature type="region of interest" description="Disordered" evidence="1">
    <location>
        <begin position="109"/>
        <end position="131"/>
    </location>
</feature>
<dbReference type="RefSeq" id="WP_000479607.1">
    <property type="nucleotide sequence ID" value="NC_016856.1"/>
</dbReference>
<sequence>MFLNTDTFNYGGHSIVLSELSALQRVDYLKFIQQRTADYDAQPETLTEAERQTEFMQMGVDINAWLVSRSLCESKKEEEARALYESVRLEWSYEALGRGADMVLSLSGMRLPASQEDDSGSEKDTTTPEKS</sequence>
<keyword evidence="5" id="KW-1185">Reference proteome</keyword>
<evidence type="ECO:0000259" key="2">
    <source>
        <dbReference type="Pfam" id="PF06894"/>
    </source>
</evidence>
<dbReference type="KEGG" id="seo:STM14_1468"/>
<dbReference type="InterPro" id="IPR010027">
    <property type="entry name" value="Tail_assembly_G"/>
</dbReference>
<feature type="compositionally biased region" description="Basic and acidic residues" evidence="1">
    <location>
        <begin position="120"/>
        <end position="131"/>
    </location>
</feature>
<evidence type="ECO:0000256" key="1">
    <source>
        <dbReference type="SAM" id="MobiDB-lite"/>
    </source>
</evidence>
<dbReference type="KEGG" id="seo:STM14_3179"/>
<dbReference type="EMBL" id="CP001363">
    <property type="protein sequence ID" value="ACY89610.1"/>
    <property type="molecule type" value="Genomic_DNA"/>
</dbReference>
<dbReference type="HOGENOM" id="CLU_135512_1_0_6"/>
<evidence type="ECO:0000313" key="4">
    <source>
        <dbReference type="EMBL" id="ACY89610.1"/>
    </source>
</evidence>
<dbReference type="PATRIC" id="fig|588858.6.peg.1435"/>
<name>A0A0F6B519_SALT1</name>
<dbReference type="EMBL" id="CP001363">
    <property type="protein sequence ID" value="ACY87953.1"/>
    <property type="molecule type" value="Genomic_DNA"/>
</dbReference>
<evidence type="ECO:0000313" key="5">
    <source>
        <dbReference type="Proteomes" id="UP000002695"/>
    </source>
</evidence>
<dbReference type="NCBIfam" id="TIGR01674">
    <property type="entry name" value="phage_lambda_G"/>
    <property type="match status" value="1"/>
</dbReference>
<feature type="domain" description="Tail assembly protein G" evidence="2">
    <location>
        <begin position="1"/>
        <end position="120"/>
    </location>
</feature>
<gene>
    <name evidence="3" type="ordered locus">STM14_1468</name>
    <name evidence="4" type="ordered locus">STM14_3179</name>
</gene>